<comment type="caution">
    <text evidence="1">The sequence shown here is derived from an EMBL/GenBank/DDBJ whole genome shotgun (WGS) entry which is preliminary data.</text>
</comment>
<dbReference type="Gene3D" id="2.30.110.20">
    <property type="entry name" value="Hcp1-like"/>
    <property type="match status" value="1"/>
</dbReference>
<evidence type="ECO:0000313" key="2">
    <source>
        <dbReference type="Proteomes" id="UP001138709"/>
    </source>
</evidence>
<reference evidence="1" key="1">
    <citation type="submission" date="2020-01" db="EMBL/GenBank/DDBJ databases">
        <authorList>
            <person name="Rat A."/>
        </authorList>
    </citation>
    <scope>NUCLEOTIDE SEQUENCE</scope>
    <source>
        <strain evidence="1">LMG 31228</strain>
    </source>
</reference>
<dbReference type="InterPro" id="IPR036624">
    <property type="entry name" value="Hcp1-lik_sf"/>
</dbReference>
<dbReference type="InterPro" id="IPR008514">
    <property type="entry name" value="T6SS_Hcp"/>
</dbReference>
<dbReference type="AlphaFoldDB" id="A0A9X9XK35"/>
<organism evidence="1 2">
    <name type="scientific">Neoroseomonas eburnea</name>
    <dbReference type="NCBI Taxonomy" id="1346889"/>
    <lineage>
        <taxon>Bacteria</taxon>
        <taxon>Pseudomonadati</taxon>
        <taxon>Pseudomonadota</taxon>
        <taxon>Alphaproteobacteria</taxon>
        <taxon>Acetobacterales</taxon>
        <taxon>Acetobacteraceae</taxon>
        <taxon>Neoroseomonas</taxon>
    </lineage>
</organism>
<gene>
    <name evidence="1" type="ORF">GXW74_26635</name>
</gene>
<dbReference type="EMBL" id="JAAEDL010000053">
    <property type="protein sequence ID" value="MBR0684071.1"/>
    <property type="molecule type" value="Genomic_DNA"/>
</dbReference>
<protein>
    <submittedName>
        <fullName evidence="1">Type VI secretion system tube protein Hcp</fullName>
    </submittedName>
</protein>
<name>A0A9X9XK35_9PROT</name>
<proteinExistence type="predicted"/>
<evidence type="ECO:0000313" key="1">
    <source>
        <dbReference type="EMBL" id="MBR0684071.1"/>
    </source>
</evidence>
<dbReference type="Pfam" id="PF05638">
    <property type="entry name" value="T6SS_HCP"/>
    <property type="match status" value="1"/>
</dbReference>
<accession>A0A9X9XK35</accession>
<dbReference type="Proteomes" id="UP001138709">
    <property type="component" value="Unassembled WGS sequence"/>
</dbReference>
<sequence length="169" mass="18317">MALQSGPASDSIYMCFGSVPGEARTTLHISNSPASGGWIKLSSCNFGGRVSHPQLTTKQSEFEGEAQPVRVTKVTDASSVGLLREALTGRFDQPVVIVFVRTTNSGPAEYIRLEMQDCGIVEFDMAGGEERQTESYEIRCSMMTLTTWRFAGNTRGAQSVVVLNNEAGR</sequence>
<reference evidence="1" key="2">
    <citation type="journal article" date="2021" name="Syst. Appl. Microbiol.">
        <title>Roseomonas hellenica sp. nov., isolated from roots of wild-growing Alkanna tinctoria.</title>
        <authorList>
            <person name="Rat A."/>
            <person name="Naranjo H.D."/>
            <person name="Lebbe L."/>
            <person name="Cnockaert M."/>
            <person name="Krigas N."/>
            <person name="Grigoriadou K."/>
            <person name="Maloupa E."/>
            <person name="Willems A."/>
        </authorList>
    </citation>
    <scope>NUCLEOTIDE SEQUENCE</scope>
    <source>
        <strain evidence="1">LMG 31228</strain>
    </source>
</reference>
<keyword evidence="2" id="KW-1185">Reference proteome</keyword>
<dbReference type="RefSeq" id="WP_211849829.1">
    <property type="nucleotide sequence ID" value="NZ_JAAEDL010000053.1"/>
</dbReference>
<dbReference type="SUPFAM" id="SSF141452">
    <property type="entry name" value="Hcp1-like"/>
    <property type="match status" value="1"/>
</dbReference>